<evidence type="ECO:0000313" key="2">
    <source>
        <dbReference type="EMBL" id="KAF5594056.1"/>
    </source>
</evidence>
<dbReference type="EMBL" id="JAAOAV010000150">
    <property type="protein sequence ID" value="KAF5594056.1"/>
    <property type="molecule type" value="Genomic_DNA"/>
</dbReference>
<evidence type="ECO:0000313" key="3">
    <source>
        <dbReference type="Proteomes" id="UP000547976"/>
    </source>
</evidence>
<feature type="chain" id="PRO_5034339259" evidence="1">
    <location>
        <begin position="22"/>
        <end position="335"/>
    </location>
</feature>
<proteinExistence type="predicted"/>
<name>A0A8H5PC58_GIBSU</name>
<keyword evidence="1" id="KW-0732">Signal</keyword>
<accession>A0A8H5PC58</accession>
<evidence type="ECO:0000256" key="1">
    <source>
        <dbReference type="SAM" id="SignalP"/>
    </source>
</evidence>
<organism evidence="2 3">
    <name type="scientific">Gibberella subglutinans</name>
    <name type="common">Fusarium subglutinans</name>
    <dbReference type="NCBI Taxonomy" id="42677"/>
    <lineage>
        <taxon>Eukaryota</taxon>
        <taxon>Fungi</taxon>
        <taxon>Dikarya</taxon>
        <taxon>Ascomycota</taxon>
        <taxon>Pezizomycotina</taxon>
        <taxon>Sordariomycetes</taxon>
        <taxon>Hypocreomycetidae</taxon>
        <taxon>Hypocreales</taxon>
        <taxon>Nectriaceae</taxon>
        <taxon>Fusarium</taxon>
        <taxon>Fusarium fujikuroi species complex</taxon>
    </lineage>
</organism>
<dbReference type="GeneID" id="59322880"/>
<gene>
    <name evidence="2" type="ORF">FSUBG_9629</name>
</gene>
<keyword evidence="3" id="KW-1185">Reference proteome</keyword>
<comment type="caution">
    <text evidence="2">The sequence shown here is derived from an EMBL/GenBank/DDBJ whole genome shotgun (WGS) entry which is preliminary data.</text>
</comment>
<dbReference type="RefSeq" id="XP_036534925.1">
    <property type="nucleotide sequence ID" value="XM_036688162.1"/>
</dbReference>
<dbReference type="Proteomes" id="UP000547976">
    <property type="component" value="Unassembled WGS sequence"/>
</dbReference>
<sequence>MLSRTSTAAFSMVAIFRLAICAFVDSPNDPIPDQWKQSLPMAWDNTEIMMSAIFPDNGGLSKYHNWAIDQIMDGNGTINVCMNWISDSILDEETRKDVSIQHVKQYQQWFEWLPGWDNFPFKEVKFKIIAWAIANDSQLIGNRDGFHVYTEFKDKDGIIACDPGCSRHLHPDGDYSSCGRGAENRFHQYFFVDKSWGEFNMGAASGEGINVSEYGWDTVGSKMGKWSILVHETLEAEAITAVPEFSATSLHMSRKISVDPWMKKISISWNPWLSMVHKLTGSVLKITLGSDNAQTNFAYHRGFMDAEAYYVTCVTSNTIVNHSKASSNTGWNLGC</sequence>
<feature type="signal peptide" evidence="1">
    <location>
        <begin position="1"/>
        <end position="21"/>
    </location>
</feature>
<dbReference type="OrthoDB" id="5000017at2759"/>
<reference evidence="2 3" key="1">
    <citation type="submission" date="2020-05" db="EMBL/GenBank/DDBJ databases">
        <title>Identification and distribution of gene clusters putatively required for synthesis of sphingolipid metabolism inhibitors in phylogenetically diverse species of the filamentous fungus Fusarium.</title>
        <authorList>
            <person name="Kim H.-S."/>
            <person name="Busman M."/>
            <person name="Brown D.W."/>
            <person name="Divon H."/>
            <person name="Uhlig S."/>
            <person name="Proctor R.H."/>
        </authorList>
    </citation>
    <scope>NUCLEOTIDE SEQUENCE [LARGE SCALE GENOMIC DNA]</scope>
    <source>
        <strain evidence="2 3">NRRL 66333</strain>
    </source>
</reference>
<protein>
    <submittedName>
        <fullName evidence="2">Cellulose-binding family ii</fullName>
    </submittedName>
</protein>
<dbReference type="AlphaFoldDB" id="A0A8H5PC58"/>